<protein>
    <submittedName>
        <fullName evidence="1">4943_t:CDS:1</fullName>
    </submittedName>
</protein>
<dbReference type="Proteomes" id="UP000789396">
    <property type="component" value="Unassembled WGS sequence"/>
</dbReference>
<evidence type="ECO:0000313" key="1">
    <source>
        <dbReference type="EMBL" id="CAG8755618.1"/>
    </source>
</evidence>
<keyword evidence="2" id="KW-1185">Reference proteome</keyword>
<gene>
    <name evidence="1" type="ORF">RFULGI_LOCUS13921</name>
</gene>
<dbReference type="AlphaFoldDB" id="A0A9N9NNU1"/>
<reference evidence="1" key="1">
    <citation type="submission" date="2021-06" db="EMBL/GenBank/DDBJ databases">
        <authorList>
            <person name="Kallberg Y."/>
            <person name="Tangrot J."/>
            <person name="Rosling A."/>
        </authorList>
    </citation>
    <scope>NUCLEOTIDE SEQUENCE</scope>
    <source>
        <strain evidence="1">IN212</strain>
    </source>
</reference>
<organism evidence="1 2">
    <name type="scientific">Racocetra fulgida</name>
    <dbReference type="NCBI Taxonomy" id="60492"/>
    <lineage>
        <taxon>Eukaryota</taxon>
        <taxon>Fungi</taxon>
        <taxon>Fungi incertae sedis</taxon>
        <taxon>Mucoromycota</taxon>
        <taxon>Glomeromycotina</taxon>
        <taxon>Glomeromycetes</taxon>
        <taxon>Diversisporales</taxon>
        <taxon>Gigasporaceae</taxon>
        <taxon>Racocetra</taxon>
    </lineage>
</organism>
<comment type="caution">
    <text evidence="1">The sequence shown here is derived from an EMBL/GenBank/DDBJ whole genome shotgun (WGS) entry which is preliminary data.</text>
</comment>
<sequence length="42" mass="4870">KDLLEERESVGAVPISKQDDDTIEVIEEWIEEVVEEIEEIVD</sequence>
<accession>A0A9N9NNU1</accession>
<proteinExistence type="predicted"/>
<evidence type="ECO:0000313" key="2">
    <source>
        <dbReference type="Proteomes" id="UP000789396"/>
    </source>
</evidence>
<feature type="non-terminal residue" evidence="1">
    <location>
        <position position="1"/>
    </location>
</feature>
<dbReference type="EMBL" id="CAJVPZ010038474">
    <property type="protein sequence ID" value="CAG8755618.1"/>
    <property type="molecule type" value="Genomic_DNA"/>
</dbReference>
<name>A0A9N9NNU1_9GLOM</name>